<dbReference type="CDD" id="cd02076">
    <property type="entry name" value="P-type_ATPase_H"/>
    <property type="match status" value="1"/>
</dbReference>
<dbReference type="GO" id="GO:0005886">
    <property type="term" value="C:plasma membrane"/>
    <property type="evidence" value="ECO:0007669"/>
    <property type="project" value="UniProtKB-SubCell"/>
</dbReference>
<evidence type="ECO:0000256" key="15">
    <source>
        <dbReference type="ARBA" id="ARBA00048122"/>
    </source>
</evidence>
<evidence type="ECO:0000256" key="17">
    <source>
        <dbReference type="RuleBase" id="RU362083"/>
    </source>
</evidence>
<dbReference type="SMART" id="SM00831">
    <property type="entry name" value="Cation_ATPase_N"/>
    <property type="match status" value="1"/>
</dbReference>
<evidence type="ECO:0000256" key="14">
    <source>
        <dbReference type="ARBA" id="ARBA00023136"/>
    </source>
</evidence>
<evidence type="ECO:0000259" key="18">
    <source>
        <dbReference type="SMART" id="SM00831"/>
    </source>
</evidence>
<dbReference type="FunFam" id="3.40.50.1000:FF:000211">
    <property type="entry name" value="Plasma membrane ATPase"/>
    <property type="match status" value="1"/>
</dbReference>
<dbReference type="Gene3D" id="2.70.150.10">
    <property type="entry name" value="Calcium-transporting ATPase, cytoplasmic transduction domain A"/>
    <property type="match status" value="1"/>
</dbReference>
<feature type="transmembrane region" description="Helical" evidence="17">
    <location>
        <begin position="685"/>
        <end position="706"/>
    </location>
</feature>
<dbReference type="SFLD" id="SFLDG00002">
    <property type="entry name" value="C1.7:_P-type_atpase_like"/>
    <property type="match status" value="1"/>
</dbReference>
<dbReference type="FunFam" id="2.70.150.10:FF:000042">
    <property type="entry name" value="Plasma membrane ATPase"/>
    <property type="match status" value="1"/>
</dbReference>
<comment type="subcellular location">
    <subcellularLocation>
        <location evidence="2 17">Cell membrane</location>
        <topology evidence="2 17">Multi-pass membrane protein</topology>
    </subcellularLocation>
</comment>
<dbReference type="PROSITE" id="PS00154">
    <property type="entry name" value="ATPASE_E1_E2"/>
    <property type="match status" value="1"/>
</dbReference>
<dbReference type="Gene3D" id="1.20.1110.10">
    <property type="entry name" value="Calcium-transporting ATPase, transmembrane domain"/>
    <property type="match status" value="1"/>
</dbReference>
<evidence type="ECO:0000256" key="2">
    <source>
        <dbReference type="ARBA" id="ARBA00004651"/>
    </source>
</evidence>
<feature type="transmembrane region" description="Helical" evidence="17">
    <location>
        <begin position="296"/>
        <end position="324"/>
    </location>
</feature>
<evidence type="ECO:0000256" key="12">
    <source>
        <dbReference type="ARBA" id="ARBA00022967"/>
    </source>
</evidence>
<dbReference type="InterPro" id="IPR036412">
    <property type="entry name" value="HAD-like_sf"/>
</dbReference>
<evidence type="ECO:0000256" key="3">
    <source>
        <dbReference type="ARBA" id="ARBA00008804"/>
    </source>
</evidence>
<proteinExistence type="inferred from homology"/>
<dbReference type="NCBIfam" id="TIGR01647">
    <property type="entry name" value="ATPase-IIIA_H"/>
    <property type="match status" value="1"/>
</dbReference>
<evidence type="ECO:0000256" key="16">
    <source>
        <dbReference type="ARBA" id="ARBA00071631"/>
    </source>
</evidence>
<comment type="similarity">
    <text evidence="3 17">Belongs to the cation transport ATPase (P-type) (TC 3.A.3) family. Type IIIA subfamily.</text>
</comment>
<dbReference type="InterPro" id="IPR023214">
    <property type="entry name" value="HAD_sf"/>
</dbReference>
<keyword evidence="6" id="KW-0597">Phosphoprotein</keyword>
<keyword evidence="8" id="KW-0479">Metal-binding</keyword>
<dbReference type="InterPro" id="IPR059000">
    <property type="entry name" value="ATPase_P-type_domA"/>
</dbReference>
<keyword evidence="17" id="KW-0406">Ion transport</keyword>
<evidence type="ECO:0000256" key="11">
    <source>
        <dbReference type="ARBA" id="ARBA00022842"/>
    </source>
</evidence>
<dbReference type="PRINTS" id="PR00119">
    <property type="entry name" value="CATATPASE"/>
</dbReference>
<dbReference type="GO" id="GO:0005524">
    <property type="term" value="F:ATP binding"/>
    <property type="evidence" value="ECO:0007669"/>
    <property type="project" value="UniProtKB-UniRule"/>
</dbReference>
<evidence type="ECO:0000256" key="4">
    <source>
        <dbReference type="ARBA" id="ARBA00012476"/>
    </source>
</evidence>
<evidence type="ECO:0000256" key="7">
    <source>
        <dbReference type="ARBA" id="ARBA00022692"/>
    </source>
</evidence>
<evidence type="ECO:0000256" key="13">
    <source>
        <dbReference type="ARBA" id="ARBA00022989"/>
    </source>
</evidence>
<dbReference type="SFLD" id="SFLDF00027">
    <property type="entry name" value="p-type_atpase"/>
    <property type="match status" value="1"/>
</dbReference>
<dbReference type="InterPro" id="IPR006534">
    <property type="entry name" value="P-type_ATPase_IIIA"/>
</dbReference>
<feature type="domain" description="Cation-transporting P-type ATPase N-terminal" evidence="18">
    <location>
        <begin position="22"/>
        <end position="94"/>
    </location>
</feature>
<keyword evidence="11 17" id="KW-0460">Magnesium</keyword>
<dbReference type="GO" id="GO:0016887">
    <property type="term" value="F:ATP hydrolysis activity"/>
    <property type="evidence" value="ECO:0007669"/>
    <property type="project" value="InterPro"/>
</dbReference>
<gene>
    <name evidence="19" type="ORF">g.11153</name>
</gene>
<accession>A0A1D2A8V0</accession>
<dbReference type="InterPro" id="IPR001757">
    <property type="entry name" value="P_typ_ATPase"/>
</dbReference>
<keyword evidence="13 17" id="KW-1133">Transmembrane helix</keyword>
<keyword evidence="7 17" id="KW-0812">Transmembrane</keyword>
<evidence type="ECO:0000256" key="1">
    <source>
        <dbReference type="ARBA" id="ARBA00003417"/>
    </source>
</evidence>
<evidence type="ECO:0000256" key="8">
    <source>
        <dbReference type="ARBA" id="ARBA00022723"/>
    </source>
</evidence>
<dbReference type="PANTHER" id="PTHR42861">
    <property type="entry name" value="CALCIUM-TRANSPORTING ATPASE"/>
    <property type="match status" value="1"/>
</dbReference>
<dbReference type="GO" id="GO:0008553">
    <property type="term" value="F:P-type proton-exporting transporter activity"/>
    <property type="evidence" value="ECO:0007669"/>
    <property type="project" value="UniProtKB-UniRule"/>
</dbReference>
<comment type="caution">
    <text evidence="17">Lacks conserved residue(s) required for the propagation of feature annotation.</text>
</comment>
<keyword evidence="17" id="KW-0375">Hydrogen ion transport</keyword>
<feature type="transmembrane region" description="Helical" evidence="17">
    <location>
        <begin position="256"/>
        <end position="276"/>
    </location>
</feature>
<dbReference type="EC" id="7.1.2.1" evidence="4 17"/>
<keyword evidence="17" id="KW-0813">Transport</keyword>
<dbReference type="InterPro" id="IPR044492">
    <property type="entry name" value="P_typ_ATPase_HD_dom"/>
</dbReference>
<dbReference type="InterPro" id="IPR004014">
    <property type="entry name" value="ATPase_P-typ_cation-transptr_N"/>
</dbReference>
<dbReference type="InterPro" id="IPR018303">
    <property type="entry name" value="ATPase_P-typ_P_site"/>
</dbReference>
<dbReference type="Pfam" id="PF00702">
    <property type="entry name" value="Hydrolase"/>
    <property type="match status" value="1"/>
</dbReference>
<evidence type="ECO:0000256" key="5">
    <source>
        <dbReference type="ARBA" id="ARBA00022475"/>
    </source>
</evidence>
<dbReference type="SUPFAM" id="SSF56784">
    <property type="entry name" value="HAD-like"/>
    <property type="match status" value="1"/>
</dbReference>
<dbReference type="InterPro" id="IPR023298">
    <property type="entry name" value="ATPase_P-typ_TM_dom_sf"/>
</dbReference>
<dbReference type="Gene3D" id="3.40.50.1000">
    <property type="entry name" value="HAD superfamily/HAD-like"/>
    <property type="match status" value="1"/>
</dbReference>
<keyword evidence="10 17" id="KW-0067">ATP-binding</keyword>
<dbReference type="InterPro" id="IPR008250">
    <property type="entry name" value="ATPase_P-typ_transduc_dom_A_sf"/>
</dbReference>
<dbReference type="GO" id="GO:0046872">
    <property type="term" value="F:metal ion binding"/>
    <property type="evidence" value="ECO:0007669"/>
    <property type="project" value="UniProtKB-KW"/>
</dbReference>
<sequence>MAQNGEVGVKVADGGAEDQEVDFKKVSQVEAFEILKCTPHGITSAEVQERLKTYGYNKLPEETRNPILVYLSYMWNPLSWAMEAAAIIAIALLDYADFALIVALLLVNSTISYVEEANADKAIKALASALAPRAKALRDGEMKTVDASELVPGDVIIVRLGDIVPADIKILFEGEVAPVHANDETPLQVDQAALTGESLPVKKFSGDVAFAGSTIKQGERHCLVYATGINSFFGRAAALMGSTNAVANLQKIMTRIGGCCLITIGVWIIIELSVQFGHYHHSCRAGVGNCPTLTNMLVIIVGGIPIAMPTVLSVTLALGAFKLAREGAIVSRMSAVEEMAGMDILCSDKTGTLTLNKLTVDHVNTYNMSGHSIEDVLKFGALSANIVTEEPIDMVLHESYPERDTLWSEYKLAKFVPFNPTDKITIASVTDVKTGEKMRVMKGAPQVVVRFAHDCAEIESACHDKIVEYANRGFRALGIARAEGHEGDPTWVMVGLVPLFDPPRHDTKDTIERCLEMGIHVKMITGDQLLIGKETAKQLGMGTNMFTTEALLKAKQGIGLVEGHASVEDLIENADGFAEVYPEHKFMIVKVLQERKHMCGMTGDGVNDAPALKKADVGIAVAGATDAARGAADIVLTEPGLYTIVGAIIGARKIFQRMTTYSRYTVAMTFRICFTFGLLTVIYDWYFPTILIVLLAVFNDGAMIALSKDRVTPSRLPNRWNLPSIFTSGIVYGLYLTLSSWVLYYVATHLDFFENKTKLVSLNVTEESLTNFCTSFAIPAAGATPDATLCTVPTYAEQLGASCDQYDVLNQCITEQRYVRGAMMRSLLYLQVSVSGQALVFVVRCVEYSLLSRAGLLTYVAFFVAQVASTLIAAFGFNGYEEPSTNLEDCVFCTMSSGNHNPFWNKRAVPLEGTESAFTASVIGCLGYVIVAWIWSAIWYMGLDPLKWALFYVLNEEGFRNGGFFSTFYGQRGEAMGTSAGVGINKNSMSRVSLARGSAQQRVSMGGKTSGGIPGVGGSMVPGPAMLERASIVRVPK</sequence>
<dbReference type="NCBIfam" id="TIGR01494">
    <property type="entry name" value="ATPase_P-type"/>
    <property type="match status" value="2"/>
</dbReference>
<feature type="transmembrane region" description="Helical" evidence="17">
    <location>
        <begin position="917"/>
        <end position="940"/>
    </location>
</feature>
<dbReference type="Gene3D" id="3.40.1110.10">
    <property type="entry name" value="Calcium-transporting ATPase, cytoplasmic domain N"/>
    <property type="match status" value="1"/>
</dbReference>
<keyword evidence="12 17" id="KW-1278">Translocase</keyword>
<evidence type="ECO:0000313" key="19">
    <source>
        <dbReference type="EMBL" id="JAT75622.1"/>
    </source>
</evidence>
<dbReference type="PRINTS" id="PR00120">
    <property type="entry name" value="HATPASE"/>
</dbReference>
<keyword evidence="5" id="KW-1003">Cell membrane</keyword>
<dbReference type="GO" id="GO:0120029">
    <property type="term" value="P:proton export across plasma membrane"/>
    <property type="evidence" value="ECO:0007669"/>
    <property type="project" value="UniProtKB-UniRule"/>
</dbReference>
<feature type="transmembrane region" description="Helical" evidence="17">
    <location>
        <begin position="856"/>
        <end position="877"/>
    </location>
</feature>
<keyword evidence="9 17" id="KW-0547">Nucleotide-binding</keyword>
<dbReference type="AlphaFoldDB" id="A0A1D2A8V0"/>
<feature type="transmembrane region" description="Helical" evidence="17">
    <location>
        <begin position="726"/>
        <end position="747"/>
    </location>
</feature>
<evidence type="ECO:0000256" key="9">
    <source>
        <dbReference type="ARBA" id="ARBA00022741"/>
    </source>
</evidence>
<reference evidence="19" key="1">
    <citation type="submission" date="2015-08" db="EMBL/GenBank/DDBJ databases">
        <authorList>
            <person name="Babu N.S."/>
            <person name="Beckwith C.J."/>
            <person name="Beseler K.G."/>
            <person name="Brison A."/>
            <person name="Carone J.V."/>
            <person name="Caskin T.P."/>
            <person name="Diamond M."/>
            <person name="Durham M.E."/>
            <person name="Foxe J.M."/>
            <person name="Go M."/>
            <person name="Henderson B.A."/>
            <person name="Jones I.B."/>
            <person name="McGettigan J.A."/>
            <person name="Micheletti S.J."/>
            <person name="Nasrallah M.E."/>
            <person name="Ortiz D."/>
            <person name="Piller C.R."/>
            <person name="Privatt S.R."/>
            <person name="Schneider S.L."/>
            <person name="Sharp S."/>
            <person name="Smith T.C."/>
            <person name="Stanton J.D."/>
            <person name="Ullery H.E."/>
            <person name="Wilson R.J."/>
            <person name="Serrano M.G."/>
            <person name="Buck G."/>
            <person name="Lee V."/>
            <person name="Wang Y."/>
            <person name="Carvalho R."/>
            <person name="Voegtly L."/>
            <person name="Shi R."/>
            <person name="Duckworth R."/>
            <person name="Johnson A."/>
            <person name="Loviza R."/>
            <person name="Walstead R."/>
            <person name="Shah Z."/>
            <person name="Kiflezghi M."/>
            <person name="Wade K."/>
            <person name="Ball S.L."/>
            <person name="Bradley K.W."/>
            <person name="Asai D.J."/>
            <person name="Bowman C.A."/>
            <person name="Russell D.A."/>
            <person name="Pope W.H."/>
            <person name="Jacobs-Sera D."/>
            <person name="Hendrix R.W."/>
            <person name="Hatfull G.F."/>
        </authorList>
    </citation>
    <scope>NUCLEOTIDE SEQUENCE</scope>
</reference>
<dbReference type="Pfam" id="PF00690">
    <property type="entry name" value="Cation_ATPase_N"/>
    <property type="match status" value="1"/>
</dbReference>
<dbReference type="SFLD" id="SFLDS00003">
    <property type="entry name" value="Haloacid_Dehalogenase"/>
    <property type="match status" value="1"/>
</dbReference>
<comment type="function">
    <text evidence="1">The plasma membrane ATPase of plants and fungi is a hydrogen ion pump. The proton gradient it generates drives the active transport of nutrients by H(+)-symport. The resulting external acidification and/or internal alkinization may mediate growth responses.</text>
</comment>
<protein>
    <recommendedName>
        <fullName evidence="16 17">Plasma membrane ATPase</fullName>
        <ecNumber evidence="4 17">7.1.2.1</ecNumber>
    </recommendedName>
</protein>
<dbReference type="SUPFAM" id="SSF81653">
    <property type="entry name" value="Calcium ATPase, transduction domain A"/>
    <property type="match status" value="1"/>
</dbReference>
<dbReference type="InterPro" id="IPR023299">
    <property type="entry name" value="ATPase_P-typ_cyto_dom_N"/>
</dbReference>
<feature type="transmembrane region" description="Helical" evidence="17">
    <location>
        <begin position="84"/>
        <end position="107"/>
    </location>
</feature>
<comment type="catalytic activity">
    <reaction evidence="15 17">
        <text>ATP + H2O + H(+)(in) = ADP + phosphate + 2 H(+)(out)</text>
        <dbReference type="Rhea" id="RHEA:20852"/>
        <dbReference type="ChEBI" id="CHEBI:15377"/>
        <dbReference type="ChEBI" id="CHEBI:15378"/>
        <dbReference type="ChEBI" id="CHEBI:30616"/>
        <dbReference type="ChEBI" id="CHEBI:43474"/>
        <dbReference type="ChEBI" id="CHEBI:456216"/>
        <dbReference type="EC" id="7.1.2.1"/>
    </reaction>
</comment>
<keyword evidence="14 17" id="KW-0472">Membrane</keyword>
<dbReference type="EMBL" id="GDKF01003000">
    <property type="protein sequence ID" value="JAT75622.1"/>
    <property type="molecule type" value="Transcribed_RNA"/>
</dbReference>
<name>A0A1D2A8V0_AUXPR</name>
<dbReference type="Pfam" id="PF00122">
    <property type="entry name" value="E1-E2_ATPase"/>
    <property type="match status" value="1"/>
</dbReference>
<dbReference type="SUPFAM" id="SSF81665">
    <property type="entry name" value="Calcium ATPase, transmembrane domain M"/>
    <property type="match status" value="1"/>
</dbReference>
<evidence type="ECO:0000256" key="10">
    <source>
        <dbReference type="ARBA" id="ARBA00022840"/>
    </source>
</evidence>
<organism evidence="19">
    <name type="scientific">Auxenochlorella protothecoides</name>
    <name type="common">Green microalga</name>
    <name type="synonym">Chlorella protothecoides</name>
    <dbReference type="NCBI Taxonomy" id="3075"/>
    <lineage>
        <taxon>Eukaryota</taxon>
        <taxon>Viridiplantae</taxon>
        <taxon>Chlorophyta</taxon>
        <taxon>core chlorophytes</taxon>
        <taxon>Trebouxiophyceae</taxon>
        <taxon>Chlorellales</taxon>
        <taxon>Chlorellaceae</taxon>
        <taxon>Auxenochlorella</taxon>
    </lineage>
</organism>
<evidence type="ECO:0000256" key="6">
    <source>
        <dbReference type="ARBA" id="ARBA00022553"/>
    </source>
</evidence>